<dbReference type="EMBL" id="CAJOBJ010198927">
    <property type="protein sequence ID" value="CAF4977417.1"/>
    <property type="molecule type" value="Genomic_DNA"/>
</dbReference>
<dbReference type="SUPFAM" id="SSF56112">
    <property type="entry name" value="Protein kinase-like (PK-like)"/>
    <property type="match status" value="1"/>
</dbReference>
<accession>A0A8S3D2Y1</accession>
<keyword evidence="6" id="KW-0067">ATP-binding</keyword>
<comment type="catalytic activity">
    <reaction evidence="7">
        <text>L-threonyl-[protein] + ATP = O-phospho-L-threonyl-[protein] + ADP + H(+)</text>
        <dbReference type="Rhea" id="RHEA:46608"/>
        <dbReference type="Rhea" id="RHEA-COMP:11060"/>
        <dbReference type="Rhea" id="RHEA-COMP:11605"/>
        <dbReference type="ChEBI" id="CHEBI:15378"/>
        <dbReference type="ChEBI" id="CHEBI:30013"/>
        <dbReference type="ChEBI" id="CHEBI:30616"/>
        <dbReference type="ChEBI" id="CHEBI:61977"/>
        <dbReference type="ChEBI" id="CHEBI:456216"/>
        <dbReference type="EC" id="2.7.11.1"/>
    </reaction>
</comment>
<dbReference type="GO" id="GO:0005524">
    <property type="term" value="F:ATP binding"/>
    <property type="evidence" value="ECO:0007669"/>
    <property type="project" value="UniProtKB-KW"/>
</dbReference>
<evidence type="ECO:0000313" key="9">
    <source>
        <dbReference type="EMBL" id="CAF4977417.1"/>
    </source>
</evidence>
<dbReference type="AlphaFoldDB" id="A0A8S3D2Y1"/>
<protein>
    <recommendedName>
        <fullName evidence="1">non-specific serine/threonine protein kinase</fullName>
        <ecNumber evidence="1">2.7.11.1</ecNumber>
    </recommendedName>
</protein>
<evidence type="ECO:0000256" key="4">
    <source>
        <dbReference type="ARBA" id="ARBA00022741"/>
    </source>
</evidence>
<comment type="catalytic activity">
    <reaction evidence="8">
        <text>L-seryl-[protein] + ATP = O-phospho-L-seryl-[protein] + ADP + H(+)</text>
        <dbReference type="Rhea" id="RHEA:17989"/>
        <dbReference type="Rhea" id="RHEA-COMP:9863"/>
        <dbReference type="Rhea" id="RHEA-COMP:11604"/>
        <dbReference type="ChEBI" id="CHEBI:15378"/>
        <dbReference type="ChEBI" id="CHEBI:29999"/>
        <dbReference type="ChEBI" id="CHEBI:30616"/>
        <dbReference type="ChEBI" id="CHEBI:83421"/>
        <dbReference type="ChEBI" id="CHEBI:456216"/>
        <dbReference type="EC" id="2.7.11.1"/>
    </reaction>
</comment>
<keyword evidence="5" id="KW-0418">Kinase</keyword>
<evidence type="ECO:0000256" key="5">
    <source>
        <dbReference type="ARBA" id="ARBA00022777"/>
    </source>
</evidence>
<evidence type="ECO:0000256" key="6">
    <source>
        <dbReference type="ARBA" id="ARBA00022840"/>
    </source>
</evidence>
<gene>
    <name evidence="9" type="ORF">GIL414_LOCUS55810</name>
</gene>
<dbReference type="GO" id="GO:0004674">
    <property type="term" value="F:protein serine/threonine kinase activity"/>
    <property type="evidence" value="ECO:0007669"/>
    <property type="project" value="UniProtKB-KW"/>
</dbReference>
<organism evidence="9 10">
    <name type="scientific">Rotaria magnacalcarata</name>
    <dbReference type="NCBI Taxonomy" id="392030"/>
    <lineage>
        <taxon>Eukaryota</taxon>
        <taxon>Metazoa</taxon>
        <taxon>Spiralia</taxon>
        <taxon>Gnathifera</taxon>
        <taxon>Rotifera</taxon>
        <taxon>Eurotatoria</taxon>
        <taxon>Bdelloidea</taxon>
        <taxon>Philodinida</taxon>
        <taxon>Philodinidae</taxon>
        <taxon>Rotaria</taxon>
    </lineage>
</organism>
<evidence type="ECO:0000313" key="10">
    <source>
        <dbReference type="Proteomes" id="UP000681720"/>
    </source>
</evidence>
<dbReference type="InterPro" id="IPR011009">
    <property type="entry name" value="Kinase-like_dom_sf"/>
</dbReference>
<reference evidence="9" key="1">
    <citation type="submission" date="2021-02" db="EMBL/GenBank/DDBJ databases">
        <authorList>
            <person name="Nowell W R."/>
        </authorList>
    </citation>
    <scope>NUCLEOTIDE SEQUENCE</scope>
</reference>
<evidence type="ECO:0000256" key="8">
    <source>
        <dbReference type="ARBA" id="ARBA00048679"/>
    </source>
</evidence>
<evidence type="ECO:0000256" key="1">
    <source>
        <dbReference type="ARBA" id="ARBA00012513"/>
    </source>
</evidence>
<dbReference type="PANTHER" id="PTHR44899">
    <property type="entry name" value="CAMK FAMILY PROTEIN KINASE"/>
    <property type="match status" value="1"/>
</dbReference>
<proteinExistence type="predicted"/>
<evidence type="ECO:0000256" key="3">
    <source>
        <dbReference type="ARBA" id="ARBA00022679"/>
    </source>
</evidence>
<dbReference type="InterPro" id="IPR051131">
    <property type="entry name" value="NEK_Ser/Thr_kinase_NIMA"/>
</dbReference>
<dbReference type="Gene3D" id="1.10.510.10">
    <property type="entry name" value="Transferase(Phosphotransferase) domain 1"/>
    <property type="match status" value="1"/>
</dbReference>
<dbReference type="Proteomes" id="UP000681720">
    <property type="component" value="Unassembled WGS sequence"/>
</dbReference>
<comment type="caution">
    <text evidence="9">The sequence shown here is derived from an EMBL/GenBank/DDBJ whole genome shotgun (WGS) entry which is preliminary data.</text>
</comment>
<sequence length="40" mass="4691">MAYCEGGDLYTKLKERKANKQPLTENQIVEWFVQICMALQ</sequence>
<keyword evidence="3" id="KW-0808">Transferase</keyword>
<name>A0A8S3D2Y1_9BILA</name>
<evidence type="ECO:0000256" key="2">
    <source>
        <dbReference type="ARBA" id="ARBA00022527"/>
    </source>
</evidence>
<dbReference type="EC" id="2.7.11.1" evidence="1"/>
<evidence type="ECO:0000256" key="7">
    <source>
        <dbReference type="ARBA" id="ARBA00047899"/>
    </source>
</evidence>
<keyword evidence="2" id="KW-0723">Serine/threonine-protein kinase</keyword>
<keyword evidence="4" id="KW-0547">Nucleotide-binding</keyword>
<dbReference type="PANTHER" id="PTHR44899:SF7">
    <property type="entry name" value="NIMA-RELATED KINASE"/>
    <property type="match status" value="1"/>
</dbReference>
<feature type="non-terminal residue" evidence="9">
    <location>
        <position position="40"/>
    </location>
</feature>